<protein>
    <submittedName>
        <fullName evidence="1">Uncharacterized protein</fullName>
    </submittedName>
</protein>
<accession>A0ABT7A980</accession>
<reference evidence="1 2" key="1">
    <citation type="submission" date="2023-05" db="EMBL/GenBank/DDBJ databases">
        <title>Streptantibioticus silvisoli sp. nov., acidotolerant actinomycetes 1 from pine litter.</title>
        <authorList>
            <person name="Swiecimska M."/>
            <person name="Golinska P."/>
            <person name="Sangal V."/>
            <person name="Wachnowicz B."/>
            <person name="Goodfellow M."/>
        </authorList>
    </citation>
    <scope>NUCLEOTIDE SEQUENCE [LARGE SCALE GENOMIC DNA]</scope>
    <source>
        <strain evidence="1 2">DSM 42109</strain>
    </source>
</reference>
<dbReference type="EMBL" id="JANCPR020000069">
    <property type="protein sequence ID" value="MDJ1137914.1"/>
    <property type="molecule type" value="Genomic_DNA"/>
</dbReference>
<evidence type="ECO:0000313" key="2">
    <source>
        <dbReference type="Proteomes" id="UP001214441"/>
    </source>
</evidence>
<proteinExistence type="predicted"/>
<dbReference type="Proteomes" id="UP001214441">
    <property type="component" value="Unassembled WGS sequence"/>
</dbReference>
<keyword evidence="2" id="KW-1185">Reference proteome</keyword>
<evidence type="ECO:0000313" key="1">
    <source>
        <dbReference type="EMBL" id="MDJ1137914.1"/>
    </source>
</evidence>
<gene>
    <name evidence="1" type="ORF">NMN56_039355</name>
</gene>
<comment type="caution">
    <text evidence="1">The sequence shown here is derived from an EMBL/GenBank/DDBJ whole genome shotgun (WGS) entry which is preliminary data.</text>
</comment>
<sequence>MISRIHVTTGIATMSSPGTEVRIDGEPLPGVRSVDMSTAFDIVPTVTVELMAREVVVDGEAQVELPAGMEDALRKLGWTPPGETREPSA</sequence>
<name>A0ABT7A980_9ACTN</name>
<organism evidence="1 2">
    <name type="scientific">Streptomyces iconiensis</name>
    <dbReference type="NCBI Taxonomy" id="1384038"/>
    <lineage>
        <taxon>Bacteria</taxon>
        <taxon>Bacillati</taxon>
        <taxon>Actinomycetota</taxon>
        <taxon>Actinomycetes</taxon>
        <taxon>Kitasatosporales</taxon>
        <taxon>Streptomycetaceae</taxon>
        <taxon>Streptomyces</taxon>
    </lineage>
</organism>
<dbReference type="RefSeq" id="WP_274039006.1">
    <property type="nucleotide sequence ID" value="NZ_JANCPR020000069.1"/>
</dbReference>